<dbReference type="AlphaFoldDB" id="A0A158P966"/>
<evidence type="ECO:0000313" key="1">
    <source>
        <dbReference type="Proteomes" id="UP000035642"/>
    </source>
</evidence>
<dbReference type="Proteomes" id="UP000035642">
    <property type="component" value="Unassembled WGS sequence"/>
</dbReference>
<dbReference type="WBParaSite" id="ACAC_0000790101-mRNA-1">
    <property type="protein sequence ID" value="ACAC_0000790101-mRNA-1"/>
    <property type="gene ID" value="ACAC_0000790101"/>
</dbReference>
<dbReference type="InterPro" id="IPR053322">
    <property type="entry name" value="PLA2-like"/>
</dbReference>
<keyword evidence="1" id="KW-1185">Reference proteome</keyword>
<sequence length="187" mass="21032">MHDECYTHQRGRKKCDEEFCECNRRVTIFNNKCRDFLEASCSIVQIFGFVAYSNSVNYTEPVNLVKYTLHSDHLKFRYSDIYGLCPKVNGEEATLSSCALQHNLCKNSAAECAASLSQCLREAATVDGSTTCHGAVEAMCKATFEGEGMIMQKSDLVHKSKPHVPLLAFVSMRSRSSPNEEVYFLPY</sequence>
<proteinExistence type="predicted"/>
<dbReference type="PANTHER" id="PTHR34228">
    <property type="entry name" value="PROTEIN CBG09474-RELATED"/>
    <property type="match status" value="1"/>
</dbReference>
<reference evidence="1" key="1">
    <citation type="submission" date="2012-09" db="EMBL/GenBank/DDBJ databases">
        <authorList>
            <person name="Martin A.A."/>
        </authorList>
    </citation>
    <scope>NUCLEOTIDE SEQUENCE</scope>
</reference>
<evidence type="ECO:0000313" key="2">
    <source>
        <dbReference type="WBParaSite" id="ACAC_0000790101-mRNA-1"/>
    </source>
</evidence>
<accession>A0A158P966</accession>
<reference evidence="2" key="2">
    <citation type="submission" date="2016-04" db="UniProtKB">
        <authorList>
            <consortium name="WormBaseParasite"/>
        </authorList>
    </citation>
    <scope>IDENTIFICATION</scope>
</reference>
<name>A0A158P966_ANGCA</name>
<dbReference type="PANTHER" id="PTHR34228:SF6">
    <property type="entry name" value="PHOSPHOLIPASE A2"/>
    <property type="match status" value="1"/>
</dbReference>
<organism evidence="1 2">
    <name type="scientific">Angiostrongylus cantonensis</name>
    <name type="common">Rat lungworm</name>
    <dbReference type="NCBI Taxonomy" id="6313"/>
    <lineage>
        <taxon>Eukaryota</taxon>
        <taxon>Metazoa</taxon>
        <taxon>Ecdysozoa</taxon>
        <taxon>Nematoda</taxon>
        <taxon>Chromadorea</taxon>
        <taxon>Rhabditida</taxon>
        <taxon>Rhabditina</taxon>
        <taxon>Rhabditomorpha</taxon>
        <taxon>Strongyloidea</taxon>
        <taxon>Metastrongylidae</taxon>
        <taxon>Angiostrongylus</taxon>
    </lineage>
</organism>
<protein>
    <submittedName>
        <fullName evidence="2">GDNF/GAS1 domain-containing protein</fullName>
    </submittedName>
</protein>
<dbReference type="STRING" id="6313.A0A158P966"/>